<sequence length="507" mass="57808">MFGRALKLGSITFLSRIIGYFRDYCLGTVVGIGFISDVFILALRLPFFWRSILGDGAFNNALIPTLSDIRKRRIDGEERLLGQLHFILIFISIVVLSLHEILMPSIIKILSPGLCNNSNACVATVSTARIVFIYLFFMSLACFYGGILNSMKFYQYYPFTPIILNLVLIAVLYLIMLYDHELKSALRYLAYTVVLGGFLEFIWMRYWLKKKGVNLSYSMPLHQCLSIFRTKFFRNIAYAMLRQVSCYITMFYLSRYQNSISYFYFADRIVQLPIALIGTTLGTIILPLIPNALSEKRQCTSKSMSLLIERGMIWSIALGVSSAIGIYFFSTELIRYLLGYGAFDENSILHSGLMLKVLSFIVLPAIMVRLLITIFYAMHNTVMPVVVALVGIAVQIVMITLLSPFYNEKAAIMSSPISSVVEVIILFCYSLKKDYISIGKHFFKECSKLFLCGVIFGIAILMLKSIYVIDNLLALCFSIFLLACFYFVLMRIMKVEIVTVFFRKFLL</sequence>
<dbReference type="RefSeq" id="WP_108673362.1">
    <property type="nucleotide sequence ID" value="NZ_CP025989.1"/>
</dbReference>
<comment type="similarity">
    <text evidence="9">Belongs to the MurJ/MviN family.</text>
</comment>
<name>A0A2U8BSS3_9RICK</name>
<keyword evidence="12" id="KW-1185">Reference proteome</keyword>
<feature type="transmembrane region" description="Helical" evidence="10">
    <location>
        <begin position="412"/>
        <end position="429"/>
    </location>
</feature>
<dbReference type="EMBL" id="CP025989">
    <property type="protein sequence ID" value="AWD33348.1"/>
    <property type="molecule type" value="Genomic_DNA"/>
</dbReference>
<feature type="transmembrane region" description="Helical" evidence="10">
    <location>
        <begin position="449"/>
        <end position="466"/>
    </location>
</feature>
<evidence type="ECO:0000256" key="5">
    <source>
        <dbReference type="ARBA" id="ARBA00022984"/>
    </source>
</evidence>
<keyword evidence="2" id="KW-1003">Cell membrane</keyword>
<feature type="transmembrane region" description="Helical" evidence="10">
    <location>
        <begin position="385"/>
        <end position="406"/>
    </location>
</feature>
<evidence type="ECO:0000256" key="4">
    <source>
        <dbReference type="ARBA" id="ARBA00022960"/>
    </source>
</evidence>
<keyword evidence="4" id="KW-0133">Cell shape</keyword>
<organism evidence="11 12">
    <name type="scientific">Candidatus Fokinia solitaria</name>
    <dbReference type="NCBI Taxonomy" id="1802984"/>
    <lineage>
        <taxon>Bacteria</taxon>
        <taxon>Pseudomonadati</taxon>
        <taxon>Pseudomonadota</taxon>
        <taxon>Alphaproteobacteria</taxon>
        <taxon>Rickettsiales</taxon>
        <taxon>Candidatus Midichloriaceae</taxon>
        <taxon>Candidatus Fokinia</taxon>
    </lineage>
</organism>
<feature type="transmembrane region" description="Helical" evidence="10">
    <location>
        <begin position="122"/>
        <end position="144"/>
    </location>
</feature>
<keyword evidence="3 10" id="KW-0812">Transmembrane</keyword>
<evidence type="ECO:0000256" key="3">
    <source>
        <dbReference type="ARBA" id="ARBA00022692"/>
    </source>
</evidence>
<dbReference type="AlphaFoldDB" id="A0A2U8BSS3"/>
<dbReference type="GO" id="GO:0034204">
    <property type="term" value="P:lipid translocation"/>
    <property type="evidence" value="ECO:0007669"/>
    <property type="project" value="TreeGrafter"/>
</dbReference>
<dbReference type="GO" id="GO:0009252">
    <property type="term" value="P:peptidoglycan biosynthetic process"/>
    <property type="evidence" value="ECO:0007669"/>
    <property type="project" value="UniProtKB-KW"/>
</dbReference>
<feature type="transmembrane region" description="Helical" evidence="10">
    <location>
        <begin position="472"/>
        <end position="489"/>
    </location>
</feature>
<dbReference type="GO" id="GO:0015648">
    <property type="term" value="F:lipid-linked peptidoglycan transporter activity"/>
    <property type="evidence" value="ECO:0007669"/>
    <property type="project" value="TreeGrafter"/>
</dbReference>
<feature type="transmembrane region" description="Helical" evidence="10">
    <location>
        <begin position="313"/>
        <end position="337"/>
    </location>
</feature>
<comment type="function">
    <text evidence="8">Involved in peptidoglycan biosynthesis. Transports lipid-linked peptidoglycan precursors from the inner to the outer leaflet of the cytoplasmic membrane.</text>
</comment>
<dbReference type="InterPro" id="IPR004268">
    <property type="entry name" value="MurJ"/>
</dbReference>
<keyword evidence="5" id="KW-0573">Peptidoglycan synthesis</keyword>
<feature type="transmembrane region" description="Helical" evidence="10">
    <location>
        <begin position="188"/>
        <end position="208"/>
    </location>
</feature>
<feature type="transmembrane region" description="Helical" evidence="10">
    <location>
        <begin position="236"/>
        <end position="254"/>
    </location>
</feature>
<dbReference type="PANTHER" id="PTHR47019">
    <property type="entry name" value="LIPID II FLIPPASE MURJ"/>
    <property type="match status" value="1"/>
</dbReference>
<dbReference type="Pfam" id="PF03023">
    <property type="entry name" value="MurJ"/>
    <property type="match status" value="1"/>
</dbReference>
<gene>
    <name evidence="11" type="ORF">Fsol_00560</name>
</gene>
<protein>
    <submittedName>
        <fullName evidence="11">Putative peptidoglycan biosynthesis protein MurJ</fullName>
    </submittedName>
</protein>
<evidence type="ECO:0000313" key="12">
    <source>
        <dbReference type="Proteomes" id="UP000244519"/>
    </source>
</evidence>
<feature type="transmembrane region" description="Helical" evidence="10">
    <location>
        <begin position="80"/>
        <end position="102"/>
    </location>
</feature>
<feature type="transmembrane region" description="Helical" evidence="10">
    <location>
        <begin position="357"/>
        <end position="378"/>
    </location>
</feature>
<evidence type="ECO:0000256" key="2">
    <source>
        <dbReference type="ARBA" id="ARBA00022475"/>
    </source>
</evidence>
<feature type="transmembrane region" description="Helical" evidence="10">
    <location>
        <begin position="156"/>
        <end position="176"/>
    </location>
</feature>
<dbReference type="GO" id="GO:0008360">
    <property type="term" value="P:regulation of cell shape"/>
    <property type="evidence" value="ECO:0007669"/>
    <property type="project" value="UniProtKB-KW"/>
</dbReference>
<proteinExistence type="inferred from homology"/>
<evidence type="ECO:0000256" key="7">
    <source>
        <dbReference type="ARBA" id="ARBA00023136"/>
    </source>
</evidence>
<evidence type="ECO:0000256" key="10">
    <source>
        <dbReference type="SAM" id="Phobius"/>
    </source>
</evidence>
<dbReference type="InterPro" id="IPR051050">
    <property type="entry name" value="Lipid_II_flippase_MurJ/MviN"/>
</dbReference>
<keyword evidence="6 10" id="KW-1133">Transmembrane helix</keyword>
<evidence type="ECO:0000313" key="11">
    <source>
        <dbReference type="EMBL" id="AWD33348.1"/>
    </source>
</evidence>
<dbReference type="Proteomes" id="UP000244519">
    <property type="component" value="Chromosome"/>
</dbReference>
<dbReference type="GO" id="GO:0005886">
    <property type="term" value="C:plasma membrane"/>
    <property type="evidence" value="ECO:0007669"/>
    <property type="project" value="UniProtKB-SubCell"/>
</dbReference>
<feature type="transmembrane region" description="Helical" evidence="10">
    <location>
        <begin position="274"/>
        <end position="293"/>
    </location>
</feature>
<comment type="subcellular location">
    <subcellularLocation>
        <location evidence="1">Cell membrane</location>
        <topology evidence="1">Multi-pass membrane protein</topology>
    </subcellularLocation>
</comment>
<evidence type="ECO:0000256" key="6">
    <source>
        <dbReference type="ARBA" id="ARBA00022989"/>
    </source>
</evidence>
<evidence type="ECO:0000256" key="1">
    <source>
        <dbReference type="ARBA" id="ARBA00004651"/>
    </source>
</evidence>
<dbReference type="KEGG" id="fso:Fsol_00560"/>
<keyword evidence="7 10" id="KW-0472">Membrane</keyword>
<accession>A0A2U8BSS3</accession>
<evidence type="ECO:0000256" key="9">
    <source>
        <dbReference type="ARBA" id="ARBA00061532"/>
    </source>
</evidence>
<reference evidence="11 12" key="1">
    <citation type="journal article" date="2018" name="Genome Biol. Evol.">
        <title>The Genome Sequence of "Candidatus Fokinia solitaria": Insights on Reductive Evolution in Rickettsiales.</title>
        <authorList>
            <person name="Floriano A.M."/>
            <person name="Castelli M."/>
            <person name="Krenek S."/>
            <person name="Berendonk T.U."/>
            <person name="Bazzocchi C."/>
            <person name="Petroni G."/>
            <person name="Sassera D."/>
        </authorList>
    </citation>
    <scope>NUCLEOTIDE SEQUENCE [LARGE SCALE GENOMIC DNA]</scope>
    <source>
        <strain evidence="11">Rio ETE_ALG 3VII</strain>
    </source>
</reference>
<evidence type="ECO:0000256" key="8">
    <source>
        <dbReference type="ARBA" id="ARBA00060041"/>
    </source>
</evidence>
<dbReference type="PRINTS" id="PR01806">
    <property type="entry name" value="VIRFACTRMVIN"/>
</dbReference>
<dbReference type="PANTHER" id="PTHR47019:SF1">
    <property type="entry name" value="LIPID II FLIPPASE MURJ"/>
    <property type="match status" value="1"/>
</dbReference>
<dbReference type="NCBIfam" id="TIGR01695">
    <property type="entry name" value="murJ_mviN"/>
    <property type="match status" value="1"/>
</dbReference>
<dbReference type="OrthoDB" id="9816572at2"/>
<feature type="transmembrane region" description="Helical" evidence="10">
    <location>
        <begin position="20"/>
        <end position="43"/>
    </location>
</feature>